<sequence length="409" mass="45002">MSLCVTIFHIPRYLVVAAAARAGGSLGAVIQRRRPRPARPAAAAAAVTVPAYNSKSETDAERLTISSATRTADGKYTCEVSADAPSFQTSQVHAVMRVVDRDSRCFQTSQVHAVMRVVGECPALSLRARQRQQILPDIAGMKVVGECPTLSVRARQRQQILPDVASMRVVGGCPALSIRARQRQQILPDIAGMKVVGECPTLSVRARQRQQILPDVASMRVVDLPPAGPELHGVRPRYRAGARLRAECVLRASLPAANLSFYINSEPAQAQHVWQRVEVGADKLLTAYSTIAFVVQKHHFQDHRLKLRCTAIIYSIYIQSTEKSAAEEREKTRPTSETKLHEAIVFPIHRLPETGESHSIHRLPETGESHSIHRLPETGSSGAGGARGGAPWTKLFLLMLPLFLRKIWR</sequence>
<evidence type="ECO:0000313" key="3">
    <source>
        <dbReference type="Proteomes" id="UP000653454"/>
    </source>
</evidence>
<evidence type="ECO:0000313" key="2">
    <source>
        <dbReference type="EMBL" id="CAG9113803.1"/>
    </source>
</evidence>
<dbReference type="AlphaFoldDB" id="A0A8S4EFV5"/>
<feature type="compositionally biased region" description="Basic and acidic residues" evidence="1">
    <location>
        <begin position="365"/>
        <end position="376"/>
    </location>
</feature>
<evidence type="ECO:0000256" key="1">
    <source>
        <dbReference type="SAM" id="MobiDB-lite"/>
    </source>
</evidence>
<organism evidence="2 3">
    <name type="scientific">Plutella xylostella</name>
    <name type="common">Diamondback moth</name>
    <name type="synonym">Plutella maculipennis</name>
    <dbReference type="NCBI Taxonomy" id="51655"/>
    <lineage>
        <taxon>Eukaryota</taxon>
        <taxon>Metazoa</taxon>
        <taxon>Ecdysozoa</taxon>
        <taxon>Arthropoda</taxon>
        <taxon>Hexapoda</taxon>
        <taxon>Insecta</taxon>
        <taxon>Pterygota</taxon>
        <taxon>Neoptera</taxon>
        <taxon>Endopterygota</taxon>
        <taxon>Lepidoptera</taxon>
        <taxon>Glossata</taxon>
        <taxon>Ditrysia</taxon>
        <taxon>Yponomeutoidea</taxon>
        <taxon>Plutellidae</taxon>
        <taxon>Plutella</taxon>
    </lineage>
</organism>
<proteinExistence type="predicted"/>
<dbReference type="PANTHER" id="PTHR21261">
    <property type="entry name" value="BEAT PROTEIN"/>
    <property type="match status" value="1"/>
</dbReference>
<name>A0A8S4EFV5_PLUXY</name>
<dbReference type="EMBL" id="CAJHNJ030000015">
    <property type="protein sequence ID" value="CAG9113803.1"/>
    <property type="molecule type" value="Genomic_DNA"/>
</dbReference>
<feature type="region of interest" description="Disordered" evidence="1">
    <location>
        <begin position="365"/>
        <end position="387"/>
    </location>
</feature>
<keyword evidence="3" id="KW-1185">Reference proteome</keyword>
<dbReference type="PANTHER" id="PTHR21261:SF8">
    <property type="entry name" value="BEATEN PATH IA, ISOFORM B-RELATED"/>
    <property type="match status" value="1"/>
</dbReference>
<gene>
    <name evidence="2" type="ORF">PLXY2_LOCUS5317</name>
</gene>
<dbReference type="Proteomes" id="UP000653454">
    <property type="component" value="Unassembled WGS sequence"/>
</dbReference>
<reference evidence="2" key="1">
    <citation type="submission" date="2020-11" db="EMBL/GenBank/DDBJ databases">
        <authorList>
            <person name="Whiteford S."/>
        </authorList>
    </citation>
    <scope>NUCLEOTIDE SEQUENCE</scope>
</reference>
<comment type="caution">
    <text evidence="2">The sequence shown here is derived from an EMBL/GenBank/DDBJ whole genome shotgun (WGS) entry which is preliminary data.</text>
</comment>
<accession>A0A8S4EFV5</accession>
<protein>
    <submittedName>
        <fullName evidence="2">(diamondback moth) hypothetical protein</fullName>
    </submittedName>
</protein>